<organism evidence="5 6">
    <name type="scientific">Trifolium pratense</name>
    <name type="common">Red clover</name>
    <dbReference type="NCBI Taxonomy" id="57577"/>
    <lineage>
        <taxon>Eukaryota</taxon>
        <taxon>Viridiplantae</taxon>
        <taxon>Streptophyta</taxon>
        <taxon>Embryophyta</taxon>
        <taxon>Tracheophyta</taxon>
        <taxon>Spermatophyta</taxon>
        <taxon>Magnoliopsida</taxon>
        <taxon>eudicotyledons</taxon>
        <taxon>Gunneridae</taxon>
        <taxon>Pentapetalae</taxon>
        <taxon>rosids</taxon>
        <taxon>fabids</taxon>
        <taxon>Fabales</taxon>
        <taxon>Fabaceae</taxon>
        <taxon>Papilionoideae</taxon>
        <taxon>50 kb inversion clade</taxon>
        <taxon>NPAAA clade</taxon>
        <taxon>Hologalegina</taxon>
        <taxon>IRL clade</taxon>
        <taxon>Trifolieae</taxon>
        <taxon>Trifolium</taxon>
    </lineage>
</organism>
<dbReference type="Gene3D" id="1.25.70.10">
    <property type="entry name" value="Transcription termination factor 3, mitochondrial"/>
    <property type="match status" value="2"/>
</dbReference>
<evidence type="ECO:0000256" key="2">
    <source>
        <dbReference type="ARBA" id="ARBA00022472"/>
    </source>
</evidence>
<dbReference type="InterPro" id="IPR003690">
    <property type="entry name" value="MTERF"/>
</dbReference>
<evidence type="ECO:0000256" key="1">
    <source>
        <dbReference type="ARBA" id="ARBA00007692"/>
    </source>
</evidence>
<evidence type="ECO:0000313" key="5">
    <source>
        <dbReference type="EMBL" id="PNX77066.1"/>
    </source>
</evidence>
<reference evidence="5 6" key="2">
    <citation type="journal article" date="2017" name="Front. Plant Sci.">
        <title>Gene Classification and Mining of Molecular Markers Useful in Red Clover (Trifolium pratense) Breeding.</title>
        <authorList>
            <person name="Istvanek J."/>
            <person name="Dluhosova J."/>
            <person name="Dluhos P."/>
            <person name="Patkova L."/>
            <person name="Nedelnik J."/>
            <person name="Repkova J."/>
        </authorList>
    </citation>
    <scope>NUCLEOTIDE SEQUENCE [LARGE SCALE GENOMIC DNA]</scope>
    <source>
        <strain evidence="6">cv. Tatra</strain>
        <tissue evidence="5">Young leaves</tissue>
    </source>
</reference>
<dbReference type="GO" id="GO:0003676">
    <property type="term" value="F:nucleic acid binding"/>
    <property type="evidence" value="ECO:0007669"/>
    <property type="project" value="InterPro"/>
</dbReference>
<reference evidence="5 6" key="1">
    <citation type="journal article" date="2014" name="Am. J. Bot.">
        <title>Genome assembly and annotation for red clover (Trifolium pratense; Fabaceae).</title>
        <authorList>
            <person name="Istvanek J."/>
            <person name="Jaros M."/>
            <person name="Krenek A."/>
            <person name="Repkova J."/>
        </authorList>
    </citation>
    <scope>NUCLEOTIDE SEQUENCE [LARGE SCALE GENOMIC DNA]</scope>
    <source>
        <strain evidence="6">cv. Tatra</strain>
        <tissue evidence="5">Young leaves</tissue>
    </source>
</reference>
<comment type="similarity">
    <text evidence="1">Belongs to the mTERF family.</text>
</comment>
<comment type="caution">
    <text evidence="5">The sequence shown here is derived from an EMBL/GenBank/DDBJ whole genome shotgun (WGS) entry which is preliminary data.</text>
</comment>
<evidence type="ECO:0000256" key="3">
    <source>
        <dbReference type="ARBA" id="ARBA00022946"/>
    </source>
</evidence>
<feature type="compositionally biased region" description="Low complexity" evidence="4">
    <location>
        <begin position="24"/>
        <end position="35"/>
    </location>
</feature>
<accession>A0A2K3LEW6</accession>
<keyword evidence="2" id="KW-0806">Transcription termination</keyword>
<dbReference type="InterPro" id="IPR038538">
    <property type="entry name" value="MTERF_sf"/>
</dbReference>
<dbReference type="GO" id="GO:0006353">
    <property type="term" value="P:DNA-templated transcription termination"/>
    <property type="evidence" value="ECO:0007669"/>
    <property type="project" value="UniProtKB-KW"/>
</dbReference>
<dbReference type="Pfam" id="PF02536">
    <property type="entry name" value="mTERF"/>
    <property type="match status" value="2"/>
</dbReference>
<dbReference type="Proteomes" id="UP000236291">
    <property type="component" value="Unassembled WGS sequence"/>
</dbReference>
<dbReference type="EMBL" id="ASHM01031726">
    <property type="protein sequence ID" value="PNX77066.1"/>
    <property type="molecule type" value="Genomic_DNA"/>
</dbReference>
<protein>
    <submittedName>
        <fullName evidence="5">mTERF-like protein</fullName>
    </submittedName>
</protein>
<evidence type="ECO:0000256" key="4">
    <source>
        <dbReference type="SAM" id="MobiDB-lite"/>
    </source>
</evidence>
<keyword evidence="3" id="KW-0809">Transit peptide</keyword>
<feature type="region of interest" description="Disordered" evidence="4">
    <location>
        <begin position="1"/>
        <end position="41"/>
    </location>
</feature>
<dbReference type="PANTHER" id="PTHR13068">
    <property type="entry name" value="CGI-12 PROTEIN-RELATED"/>
    <property type="match status" value="1"/>
</dbReference>
<dbReference type="AlphaFoldDB" id="A0A2K3LEW6"/>
<sequence length="306" mass="34829">MFSPARTIALHSSPSPSPSPSSPTSPSISKSNTTTNFIPKPKSLLQNHPLYTPINEKLSLQFKEKILSLELMDIDSGKALSQNPNLHTATLESIHSIITFLLSKGLIHQDLPRIFGMCPKILTSNIETDLNPVFDFLIQDLKVPDYKFRKVIKKCPRLLTSSVKDQLKPALFYLNRLGLRDLDALAYHDCVLLVSNVERTLIPKLRHLESMGFSKEEVRCMVVRCPALLTFSIENSFKPKFEYFSVEMKGKLEELKHFPQYFSFSLENRIKVRHMEIVQNGVNLPLSLMLISTDDEFRELIAKGNK</sequence>
<keyword evidence="2" id="KW-0805">Transcription regulation</keyword>
<keyword evidence="2" id="KW-0804">Transcription</keyword>
<name>A0A2K3LEW6_TRIPR</name>
<evidence type="ECO:0000313" key="6">
    <source>
        <dbReference type="Proteomes" id="UP000236291"/>
    </source>
</evidence>
<gene>
    <name evidence="5" type="ORF">L195_g033027</name>
</gene>
<dbReference type="Gramene" id="Tp57577_TGAC_v2_mRNA21831">
    <property type="protein sequence ID" value="Tp57577_TGAC_v2_mRNA21831"/>
    <property type="gene ID" value="Tp57577_TGAC_v2_gene21108"/>
</dbReference>
<dbReference type="SMART" id="SM00733">
    <property type="entry name" value="Mterf"/>
    <property type="match status" value="6"/>
</dbReference>
<dbReference type="PANTHER" id="PTHR13068:SF78">
    <property type="entry name" value="MITOCHONDRIAL TRANSCRIPTION TERMINATION FACTOR FAMILY PROTEIN"/>
    <property type="match status" value="1"/>
</dbReference>
<dbReference type="STRING" id="57577.A0A2K3LEW6"/>
<dbReference type="FunFam" id="1.25.70.10:FF:000010">
    <property type="entry name" value="Transcription termination factor MTEF1, chloroplastic"/>
    <property type="match status" value="1"/>
</dbReference>
<proteinExistence type="inferred from homology"/>